<evidence type="ECO:0000313" key="8">
    <source>
        <dbReference type="EMBL" id="CAI9612191.1"/>
    </source>
</evidence>
<keyword evidence="3" id="KW-0547">Nucleotide-binding</keyword>
<keyword evidence="5" id="KW-0460">Magnesium</keyword>
<dbReference type="InterPro" id="IPR006544">
    <property type="entry name" value="P-type_TPase_V"/>
</dbReference>
<keyword evidence="9" id="KW-1185">Reference proteome</keyword>
<sequence>MLVQQQPWYNETDVFSACDHHNQSYVNHTMIAQHGQSQNFLTTTLWPVSGINLIIVEFVFCKGKPFRKPIYTNYLLCILIFAQLGAFLFMLFADIKTLYSSMELVCTPYYWRIEILSMVIVLFVASYGVESFVYNRTLWQRLKRISGYKSK</sequence>
<keyword evidence="7" id="KW-0812">Transmembrane</keyword>
<evidence type="ECO:0000256" key="2">
    <source>
        <dbReference type="ARBA" id="ARBA00022723"/>
    </source>
</evidence>
<evidence type="ECO:0000256" key="7">
    <source>
        <dbReference type="SAM" id="Phobius"/>
    </source>
</evidence>
<dbReference type="SUPFAM" id="SSF81665">
    <property type="entry name" value="Calcium ATPase, transmembrane domain M"/>
    <property type="match status" value="1"/>
</dbReference>
<evidence type="ECO:0000256" key="1">
    <source>
        <dbReference type="ARBA" id="ARBA00004141"/>
    </source>
</evidence>
<feature type="non-terminal residue" evidence="8">
    <location>
        <position position="151"/>
    </location>
</feature>
<dbReference type="InterPro" id="IPR023298">
    <property type="entry name" value="ATPase_P-typ_TM_dom_sf"/>
</dbReference>
<dbReference type="PANTHER" id="PTHR45630:SF1">
    <property type="entry name" value="CATION-TRANSPORTING ATPASE 13A4-RELATED"/>
    <property type="match status" value="1"/>
</dbReference>
<reference evidence="8" key="1">
    <citation type="submission" date="2023-05" db="EMBL/GenBank/DDBJ databases">
        <authorList>
            <person name="Stuckert A."/>
        </authorList>
    </citation>
    <scope>NUCLEOTIDE SEQUENCE</scope>
</reference>
<proteinExistence type="predicted"/>
<keyword evidence="7" id="KW-0472">Membrane</keyword>
<evidence type="ECO:0000313" key="9">
    <source>
        <dbReference type="Proteomes" id="UP001162483"/>
    </source>
</evidence>
<comment type="subcellular location">
    <subcellularLocation>
        <location evidence="1">Membrane</location>
        <topology evidence="1">Multi-pass membrane protein</topology>
    </subcellularLocation>
</comment>
<evidence type="ECO:0000256" key="6">
    <source>
        <dbReference type="ARBA" id="ARBA00022967"/>
    </source>
</evidence>
<feature type="transmembrane region" description="Helical" evidence="7">
    <location>
        <begin position="44"/>
        <end position="61"/>
    </location>
</feature>
<gene>
    <name evidence="8" type="ORF">SPARVUS_LOCUS14659783</name>
</gene>
<accession>A0ABN9GRX2</accession>
<organism evidence="8 9">
    <name type="scientific">Staurois parvus</name>
    <dbReference type="NCBI Taxonomy" id="386267"/>
    <lineage>
        <taxon>Eukaryota</taxon>
        <taxon>Metazoa</taxon>
        <taxon>Chordata</taxon>
        <taxon>Craniata</taxon>
        <taxon>Vertebrata</taxon>
        <taxon>Euteleostomi</taxon>
        <taxon>Amphibia</taxon>
        <taxon>Batrachia</taxon>
        <taxon>Anura</taxon>
        <taxon>Neobatrachia</taxon>
        <taxon>Ranoidea</taxon>
        <taxon>Ranidae</taxon>
        <taxon>Staurois</taxon>
    </lineage>
</organism>
<keyword evidence="7" id="KW-1133">Transmembrane helix</keyword>
<dbReference type="EMBL" id="CATNWA010019248">
    <property type="protein sequence ID" value="CAI9612191.1"/>
    <property type="molecule type" value="Genomic_DNA"/>
</dbReference>
<evidence type="ECO:0008006" key="10">
    <source>
        <dbReference type="Google" id="ProtNLM"/>
    </source>
</evidence>
<dbReference type="PANTHER" id="PTHR45630">
    <property type="entry name" value="CATION-TRANSPORTING ATPASE-RELATED"/>
    <property type="match status" value="1"/>
</dbReference>
<evidence type="ECO:0000256" key="3">
    <source>
        <dbReference type="ARBA" id="ARBA00022741"/>
    </source>
</evidence>
<feature type="transmembrane region" description="Helical" evidence="7">
    <location>
        <begin position="73"/>
        <end position="93"/>
    </location>
</feature>
<comment type="caution">
    <text evidence="8">The sequence shown here is derived from an EMBL/GenBank/DDBJ whole genome shotgun (WGS) entry which is preliminary data.</text>
</comment>
<evidence type="ECO:0000256" key="5">
    <source>
        <dbReference type="ARBA" id="ARBA00022842"/>
    </source>
</evidence>
<keyword evidence="4" id="KW-0067">ATP-binding</keyword>
<feature type="transmembrane region" description="Helical" evidence="7">
    <location>
        <begin position="113"/>
        <end position="134"/>
    </location>
</feature>
<protein>
    <recommendedName>
        <fullName evidence="10">Cation-transporting P-type ATPase C-terminal domain-containing protein</fullName>
    </recommendedName>
</protein>
<name>A0ABN9GRX2_9NEOB</name>
<dbReference type="Proteomes" id="UP001162483">
    <property type="component" value="Unassembled WGS sequence"/>
</dbReference>
<keyword evidence="2" id="KW-0479">Metal-binding</keyword>
<keyword evidence="6" id="KW-1278">Translocase</keyword>
<evidence type="ECO:0000256" key="4">
    <source>
        <dbReference type="ARBA" id="ARBA00022840"/>
    </source>
</evidence>